<evidence type="ECO:0000256" key="2">
    <source>
        <dbReference type="ARBA" id="ARBA00022748"/>
    </source>
</evidence>
<dbReference type="GO" id="GO:0030313">
    <property type="term" value="C:cell envelope"/>
    <property type="evidence" value="ECO:0007669"/>
    <property type="project" value="UniProtKB-SubCell"/>
</dbReference>
<dbReference type="InterPro" id="IPR013766">
    <property type="entry name" value="Thioredoxin_domain"/>
</dbReference>
<sequence>MNAVSLGPLVLAADRFAVVLGALVFILVAGVIARRIDRRFDAWTWWVLIGGIAAARLGHVAINWRSFADEPLRAFALWQGGFYWPAGLAAIALSVLLVLRTNRQRAWALASLAAAFIVWNTTSQLVGGTRAIALPTETFETLSGADHSFLAGRGTPQVINLWATWCPPCRREMPMMADVAATTDGVGFVFANQGETADQVRRYLADAGISLETVLLDRSGALARHYAARGLPATLFLDAEGTLSHAHLGEISREVLMDRIARMRDRQD</sequence>
<keyword evidence="4" id="KW-0812">Transmembrane</keyword>
<evidence type="ECO:0000256" key="4">
    <source>
        <dbReference type="SAM" id="Phobius"/>
    </source>
</evidence>
<protein>
    <submittedName>
        <fullName evidence="6">TlpA family protein disulfide reductase</fullName>
    </submittedName>
</protein>
<comment type="subcellular location">
    <subcellularLocation>
        <location evidence="1">Cell envelope</location>
    </subcellularLocation>
</comment>
<dbReference type="Pfam" id="PF01790">
    <property type="entry name" value="LGT"/>
    <property type="match status" value="1"/>
</dbReference>
<accession>A0AAW5R0J4</accession>
<dbReference type="GO" id="GO:0005886">
    <property type="term" value="C:plasma membrane"/>
    <property type="evidence" value="ECO:0007669"/>
    <property type="project" value="InterPro"/>
</dbReference>
<feature type="transmembrane region" description="Helical" evidence="4">
    <location>
        <begin position="45"/>
        <end position="62"/>
    </location>
</feature>
<dbReference type="InterPro" id="IPR017937">
    <property type="entry name" value="Thioredoxin_CS"/>
</dbReference>
<organism evidence="6 7">
    <name type="scientific">Microbaculum marinisediminis</name>
    <dbReference type="NCBI Taxonomy" id="2931392"/>
    <lineage>
        <taxon>Bacteria</taxon>
        <taxon>Pseudomonadati</taxon>
        <taxon>Pseudomonadota</taxon>
        <taxon>Alphaproteobacteria</taxon>
        <taxon>Hyphomicrobiales</taxon>
        <taxon>Tepidamorphaceae</taxon>
        <taxon>Microbaculum</taxon>
    </lineage>
</organism>
<keyword evidence="4" id="KW-0472">Membrane</keyword>
<dbReference type="PANTHER" id="PTHR42852">
    <property type="entry name" value="THIOL:DISULFIDE INTERCHANGE PROTEIN DSBE"/>
    <property type="match status" value="1"/>
</dbReference>
<evidence type="ECO:0000256" key="3">
    <source>
        <dbReference type="ARBA" id="ARBA00023284"/>
    </source>
</evidence>
<feature type="transmembrane region" description="Helical" evidence="4">
    <location>
        <begin position="16"/>
        <end position="33"/>
    </location>
</feature>
<dbReference type="InterPro" id="IPR036249">
    <property type="entry name" value="Thioredoxin-like_sf"/>
</dbReference>
<feature type="transmembrane region" description="Helical" evidence="4">
    <location>
        <begin position="106"/>
        <end position="126"/>
    </location>
</feature>
<dbReference type="EMBL" id="JALIDZ010000008">
    <property type="protein sequence ID" value="MCT8973791.1"/>
    <property type="molecule type" value="Genomic_DNA"/>
</dbReference>
<dbReference type="Gene3D" id="3.40.30.10">
    <property type="entry name" value="Glutaredoxin"/>
    <property type="match status" value="1"/>
</dbReference>
<dbReference type="RefSeq" id="WP_261617368.1">
    <property type="nucleotide sequence ID" value="NZ_JALIDZ010000008.1"/>
</dbReference>
<reference evidence="6 7" key="1">
    <citation type="submission" date="2022-04" db="EMBL/GenBank/DDBJ databases">
        <authorList>
            <person name="Ye Y.-Q."/>
            <person name="Du Z.-J."/>
        </authorList>
    </citation>
    <scope>NUCLEOTIDE SEQUENCE [LARGE SCALE GENOMIC DNA]</scope>
    <source>
        <strain evidence="6 7">A6E488</strain>
    </source>
</reference>
<dbReference type="Pfam" id="PF08534">
    <property type="entry name" value="Redoxin"/>
    <property type="match status" value="1"/>
</dbReference>
<dbReference type="PROSITE" id="PS51352">
    <property type="entry name" value="THIOREDOXIN_2"/>
    <property type="match status" value="1"/>
</dbReference>
<feature type="transmembrane region" description="Helical" evidence="4">
    <location>
        <begin position="82"/>
        <end position="99"/>
    </location>
</feature>
<dbReference type="CDD" id="cd02966">
    <property type="entry name" value="TlpA_like_family"/>
    <property type="match status" value="1"/>
</dbReference>
<dbReference type="InterPro" id="IPR013740">
    <property type="entry name" value="Redoxin"/>
</dbReference>
<dbReference type="PROSITE" id="PS00194">
    <property type="entry name" value="THIOREDOXIN_1"/>
    <property type="match status" value="1"/>
</dbReference>
<dbReference type="GO" id="GO:0015036">
    <property type="term" value="F:disulfide oxidoreductase activity"/>
    <property type="evidence" value="ECO:0007669"/>
    <property type="project" value="UniProtKB-ARBA"/>
</dbReference>
<evidence type="ECO:0000313" key="6">
    <source>
        <dbReference type="EMBL" id="MCT8973791.1"/>
    </source>
</evidence>
<dbReference type="PANTHER" id="PTHR42852:SF13">
    <property type="entry name" value="PROTEIN DIPZ"/>
    <property type="match status" value="1"/>
</dbReference>
<dbReference type="GO" id="GO:0017004">
    <property type="term" value="P:cytochrome complex assembly"/>
    <property type="evidence" value="ECO:0007669"/>
    <property type="project" value="UniProtKB-KW"/>
</dbReference>
<evidence type="ECO:0000256" key="1">
    <source>
        <dbReference type="ARBA" id="ARBA00004196"/>
    </source>
</evidence>
<keyword evidence="2" id="KW-0201">Cytochrome c-type biogenesis</keyword>
<evidence type="ECO:0000259" key="5">
    <source>
        <dbReference type="PROSITE" id="PS51352"/>
    </source>
</evidence>
<keyword evidence="7" id="KW-1185">Reference proteome</keyword>
<dbReference type="SUPFAM" id="SSF52833">
    <property type="entry name" value="Thioredoxin-like"/>
    <property type="match status" value="1"/>
</dbReference>
<keyword evidence="4" id="KW-1133">Transmembrane helix</keyword>
<dbReference type="GO" id="GO:0042158">
    <property type="term" value="P:lipoprotein biosynthetic process"/>
    <property type="evidence" value="ECO:0007669"/>
    <property type="project" value="InterPro"/>
</dbReference>
<gene>
    <name evidence="6" type="ORF">MUB46_18145</name>
</gene>
<name>A0AAW5R0J4_9HYPH</name>
<proteinExistence type="predicted"/>
<feature type="domain" description="Thioredoxin" evidence="5">
    <location>
        <begin position="128"/>
        <end position="265"/>
    </location>
</feature>
<keyword evidence="3" id="KW-0676">Redox-active center</keyword>
<evidence type="ECO:0000313" key="7">
    <source>
        <dbReference type="Proteomes" id="UP001320898"/>
    </source>
</evidence>
<dbReference type="AlphaFoldDB" id="A0AAW5R0J4"/>
<dbReference type="Proteomes" id="UP001320898">
    <property type="component" value="Unassembled WGS sequence"/>
</dbReference>
<comment type="caution">
    <text evidence="6">The sequence shown here is derived from an EMBL/GenBank/DDBJ whole genome shotgun (WGS) entry which is preliminary data.</text>
</comment>
<dbReference type="InterPro" id="IPR001640">
    <property type="entry name" value="Lgt"/>
</dbReference>
<dbReference type="GO" id="GO:0008961">
    <property type="term" value="F:phosphatidylglycerol-prolipoprotein diacylglyceryl transferase activity"/>
    <property type="evidence" value="ECO:0007669"/>
    <property type="project" value="InterPro"/>
</dbReference>
<dbReference type="InterPro" id="IPR050553">
    <property type="entry name" value="Thioredoxin_ResA/DsbE_sf"/>
</dbReference>